<accession>A0AAE0EZY8</accession>
<feature type="compositionally biased region" description="Acidic residues" evidence="1">
    <location>
        <begin position="34"/>
        <end position="45"/>
    </location>
</feature>
<protein>
    <submittedName>
        <fullName evidence="2">Uncharacterized protein</fullName>
    </submittedName>
</protein>
<evidence type="ECO:0000313" key="3">
    <source>
        <dbReference type="Proteomes" id="UP001190700"/>
    </source>
</evidence>
<dbReference type="AlphaFoldDB" id="A0AAE0EZY8"/>
<dbReference type="Proteomes" id="UP001190700">
    <property type="component" value="Unassembled WGS sequence"/>
</dbReference>
<reference evidence="2 3" key="1">
    <citation type="journal article" date="2015" name="Genome Biol. Evol.">
        <title>Comparative Genomics of a Bacterivorous Green Alga Reveals Evolutionary Causalities and Consequences of Phago-Mixotrophic Mode of Nutrition.</title>
        <authorList>
            <person name="Burns J.A."/>
            <person name="Paasch A."/>
            <person name="Narechania A."/>
            <person name="Kim E."/>
        </authorList>
    </citation>
    <scope>NUCLEOTIDE SEQUENCE [LARGE SCALE GENOMIC DNA]</scope>
    <source>
        <strain evidence="2 3">PLY_AMNH</strain>
    </source>
</reference>
<dbReference type="EMBL" id="LGRX02030831">
    <property type="protein sequence ID" value="KAK3245260.1"/>
    <property type="molecule type" value="Genomic_DNA"/>
</dbReference>
<gene>
    <name evidence="2" type="ORF">CYMTET_45161</name>
</gene>
<feature type="region of interest" description="Disordered" evidence="1">
    <location>
        <begin position="1"/>
        <end position="26"/>
    </location>
</feature>
<comment type="caution">
    <text evidence="2">The sequence shown here is derived from an EMBL/GenBank/DDBJ whole genome shotgun (WGS) entry which is preliminary data.</text>
</comment>
<evidence type="ECO:0000256" key="1">
    <source>
        <dbReference type="SAM" id="MobiDB-lite"/>
    </source>
</evidence>
<name>A0AAE0EZY8_9CHLO</name>
<organism evidence="2 3">
    <name type="scientific">Cymbomonas tetramitiformis</name>
    <dbReference type="NCBI Taxonomy" id="36881"/>
    <lineage>
        <taxon>Eukaryota</taxon>
        <taxon>Viridiplantae</taxon>
        <taxon>Chlorophyta</taxon>
        <taxon>Pyramimonadophyceae</taxon>
        <taxon>Pyramimonadales</taxon>
        <taxon>Pyramimonadaceae</taxon>
        <taxon>Cymbomonas</taxon>
    </lineage>
</organism>
<feature type="region of interest" description="Disordered" evidence="1">
    <location>
        <begin position="32"/>
        <end position="51"/>
    </location>
</feature>
<proteinExistence type="predicted"/>
<sequence length="123" mass="13459">MGKKSKRGTLATAPNSSATAVDSPIGMDVVKDSPEEEVVDPDCIEGDGKMSAKEKRRALMQAKRLHSVQVAKLKESRYKLSKKDYVQKAERKVLTQQIKALVEAKKDSGDNADGVEQEVMKLG</sequence>
<keyword evidence="3" id="KW-1185">Reference proteome</keyword>
<evidence type="ECO:0000313" key="2">
    <source>
        <dbReference type="EMBL" id="KAK3245260.1"/>
    </source>
</evidence>